<sequence length="375" mass="42088">MAQMAMGFGMSQQLQQQQMMQQQMQQQQLMQQQQMQMMQPQVNQQQLLQQQLQQQLGQQQMMQQVPNQHFQPQQQMSQMHQQQLQQQLQMQLQQPQSMGQAQNPMMQRMQSVGATAPSQPVQAGNTPAGSQSVASGALPGASAYTVISKGGDQSEVVIRTLLGDYVEKGVNHGRKFFQKTPNKSSGDLVEVFLYYWDNRDGPNFEGWWFGNKLGGTQVWSHCADKGLVPPSLGWKIPWDGQVRPTLQVGPKHEMDRKEAEEKLKSISADVAKVDSEAKQAMQQATTLAGNMSNSHLLSQAEQILLPHSNAMIEVQKKLAEGQRGQQGEVARSFVQLANQLRMTQGNLTNLQNKYRNARSQAGSGGHFRSWSLEQK</sequence>
<dbReference type="EMBL" id="CAMXCT020001094">
    <property type="protein sequence ID" value="CAL1139960.1"/>
    <property type="molecule type" value="Genomic_DNA"/>
</dbReference>
<dbReference type="EMBL" id="CAMXCT030001094">
    <property type="protein sequence ID" value="CAL4773897.1"/>
    <property type="molecule type" value="Genomic_DNA"/>
</dbReference>
<gene>
    <name evidence="2" type="ORF">C1SCF055_LOCUS13928</name>
</gene>
<dbReference type="Proteomes" id="UP001152797">
    <property type="component" value="Unassembled WGS sequence"/>
</dbReference>
<name>A0A9P1FTT1_9DINO</name>
<feature type="region of interest" description="Disordered" evidence="1">
    <location>
        <begin position="354"/>
        <end position="375"/>
    </location>
</feature>
<dbReference type="OrthoDB" id="413812at2759"/>
<evidence type="ECO:0000313" key="2">
    <source>
        <dbReference type="EMBL" id="CAI3986585.1"/>
    </source>
</evidence>
<dbReference type="EMBL" id="CAMXCT010001094">
    <property type="protein sequence ID" value="CAI3986585.1"/>
    <property type="molecule type" value="Genomic_DNA"/>
</dbReference>
<feature type="compositionally biased region" description="Polar residues" evidence="1">
    <location>
        <begin position="103"/>
        <end position="134"/>
    </location>
</feature>
<evidence type="ECO:0000256" key="1">
    <source>
        <dbReference type="SAM" id="MobiDB-lite"/>
    </source>
</evidence>
<keyword evidence="4" id="KW-1185">Reference proteome</keyword>
<organism evidence="2">
    <name type="scientific">Cladocopium goreaui</name>
    <dbReference type="NCBI Taxonomy" id="2562237"/>
    <lineage>
        <taxon>Eukaryota</taxon>
        <taxon>Sar</taxon>
        <taxon>Alveolata</taxon>
        <taxon>Dinophyceae</taxon>
        <taxon>Suessiales</taxon>
        <taxon>Symbiodiniaceae</taxon>
        <taxon>Cladocopium</taxon>
    </lineage>
</organism>
<proteinExistence type="predicted"/>
<feature type="compositionally biased region" description="Low complexity" evidence="1">
    <location>
        <begin position="71"/>
        <end position="102"/>
    </location>
</feature>
<dbReference type="AlphaFoldDB" id="A0A9P1FTT1"/>
<reference evidence="3 4" key="2">
    <citation type="submission" date="2024-05" db="EMBL/GenBank/DDBJ databases">
        <authorList>
            <person name="Chen Y."/>
            <person name="Shah S."/>
            <person name="Dougan E. K."/>
            <person name="Thang M."/>
            <person name="Chan C."/>
        </authorList>
    </citation>
    <scope>NUCLEOTIDE SEQUENCE [LARGE SCALE GENOMIC DNA]</scope>
</reference>
<evidence type="ECO:0000313" key="4">
    <source>
        <dbReference type="Proteomes" id="UP001152797"/>
    </source>
</evidence>
<reference evidence="2" key="1">
    <citation type="submission" date="2022-10" db="EMBL/GenBank/DDBJ databases">
        <authorList>
            <person name="Chen Y."/>
            <person name="Dougan E. K."/>
            <person name="Chan C."/>
            <person name="Rhodes N."/>
            <person name="Thang M."/>
        </authorList>
    </citation>
    <scope>NUCLEOTIDE SEQUENCE</scope>
</reference>
<protein>
    <submittedName>
        <fullName evidence="3">Protein PF3D7_1417600</fullName>
    </submittedName>
</protein>
<evidence type="ECO:0000313" key="3">
    <source>
        <dbReference type="EMBL" id="CAL4773897.1"/>
    </source>
</evidence>
<comment type="caution">
    <text evidence="2">The sequence shown here is derived from an EMBL/GenBank/DDBJ whole genome shotgun (WGS) entry which is preliminary data.</text>
</comment>
<accession>A0A9P1FTT1</accession>
<feature type="region of interest" description="Disordered" evidence="1">
    <location>
        <begin position="71"/>
        <end position="134"/>
    </location>
</feature>